<comment type="caution">
    <text evidence="1">The sequence shown here is derived from an EMBL/GenBank/DDBJ whole genome shotgun (WGS) entry which is preliminary data.</text>
</comment>
<dbReference type="EMBL" id="BRXW01000773">
    <property type="protein sequence ID" value="GMH76668.1"/>
    <property type="molecule type" value="Genomic_DNA"/>
</dbReference>
<gene>
    <name evidence="1" type="ORF">TrLO_g9463</name>
</gene>
<accession>A0A9W7EF97</accession>
<proteinExistence type="predicted"/>
<dbReference type="OrthoDB" id="10549524at2759"/>
<name>A0A9W7EF97_9STRA</name>
<dbReference type="Proteomes" id="UP001165122">
    <property type="component" value="Unassembled WGS sequence"/>
</dbReference>
<dbReference type="InterPro" id="IPR032675">
    <property type="entry name" value="LRR_dom_sf"/>
</dbReference>
<dbReference type="AlphaFoldDB" id="A0A9W7EF97"/>
<sequence>MATDDFMRLLRGYVDVAELFHMFRLVTKPWQRIAEEKVDGDFKSGALAFHDGSDVGAGGGNNEFWDALVVEHQPIRRVIFLLNVTKVGENAFYYAVNPIVVDIPEVVESIDSLQTLGWGVFYKCSKLVPSNINVNETLNTTPEVVAHLRSI</sequence>
<organism evidence="1 2">
    <name type="scientific">Triparma laevis f. longispina</name>
    <dbReference type="NCBI Taxonomy" id="1714387"/>
    <lineage>
        <taxon>Eukaryota</taxon>
        <taxon>Sar</taxon>
        <taxon>Stramenopiles</taxon>
        <taxon>Ochrophyta</taxon>
        <taxon>Bolidophyceae</taxon>
        <taxon>Parmales</taxon>
        <taxon>Triparmaceae</taxon>
        <taxon>Triparma</taxon>
    </lineage>
</organism>
<keyword evidence="2" id="KW-1185">Reference proteome</keyword>
<dbReference type="Gene3D" id="3.80.10.10">
    <property type="entry name" value="Ribonuclease Inhibitor"/>
    <property type="match status" value="1"/>
</dbReference>
<protein>
    <submittedName>
        <fullName evidence="1">Uncharacterized protein</fullName>
    </submittedName>
</protein>
<evidence type="ECO:0000313" key="1">
    <source>
        <dbReference type="EMBL" id="GMH76668.1"/>
    </source>
</evidence>
<evidence type="ECO:0000313" key="2">
    <source>
        <dbReference type="Proteomes" id="UP001165122"/>
    </source>
</evidence>
<reference evidence="2" key="1">
    <citation type="journal article" date="2023" name="Commun. Biol.">
        <title>Genome analysis of Parmales, the sister group of diatoms, reveals the evolutionary specialization of diatoms from phago-mixotrophs to photoautotrophs.</title>
        <authorList>
            <person name="Ban H."/>
            <person name="Sato S."/>
            <person name="Yoshikawa S."/>
            <person name="Yamada K."/>
            <person name="Nakamura Y."/>
            <person name="Ichinomiya M."/>
            <person name="Sato N."/>
            <person name="Blanc-Mathieu R."/>
            <person name="Endo H."/>
            <person name="Kuwata A."/>
            <person name="Ogata H."/>
        </authorList>
    </citation>
    <scope>NUCLEOTIDE SEQUENCE [LARGE SCALE GENOMIC DNA]</scope>
    <source>
        <strain evidence="2">NIES 3700</strain>
    </source>
</reference>